<dbReference type="PANTHER" id="PTHR12126:SF11">
    <property type="entry name" value="NADH DEHYDROGENASE [UBIQUINONE] 1 ALPHA SUBCOMPLEX SUBUNIT 9, MITOCHONDRIAL"/>
    <property type="match status" value="1"/>
</dbReference>
<name>A0A381YLS3_9ZZZZ</name>
<dbReference type="EMBL" id="UINC01018549">
    <property type="protein sequence ID" value="SVA78026.1"/>
    <property type="molecule type" value="Genomic_DNA"/>
</dbReference>
<dbReference type="PANTHER" id="PTHR12126">
    <property type="entry name" value="NADH-UBIQUINONE OXIDOREDUCTASE 39 KDA SUBUNIT-RELATED"/>
    <property type="match status" value="1"/>
</dbReference>
<sequence length="303" mass="34859">MKTVVIFGGSGFIGQHIIRRIAKIGYRIIIPHQQQTNEAKLRLLGVIGQIIPLRFRSFNETIIQRQLQKANVVINLKTLWDEKKISFKDGIFNFNKQLVNVLVKMNNNKQFIYFSGLDSDAKECSKRSEMIFRSENYIQKYLSNSIIIKPGVIVGGGDRFMKALLPLFKISFFIPLFGSGKAKFQPVFIDDISIAVNKIIIKSIMGKHTFELVGPEIFTYKDFYNYLAVCLDCKRFLVPVPLWIVKIGISILEKTPICPINSEQLKLFERDNVSSNRYKKFSDLSIEPQNISEKIKKIIKKNN</sequence>
<dbReference type="GO" id="GO:0044877">
    <property type="term" value="F:protein-containing complex binding"/>
    <property type="evidence" value="ECO:0007669"/>
    <property type="project" value="TreeGrafter"/>
</dbReference>
<protein>
    <recommendedName>
        <fullName evidence="1">NAD-dependent epimerase/dehydratase domain-containing protein</fullName>
    </recommendedName>
</protein>
<dbReference type="InterPro" id="IPR051207">
    <property type="entry name" value="ComplexI_NDUFA9_subunit"/>
</dbReference>
<dbReference type="Gene3D" id="3.40.50.720">
    <property type="entry name" value="NAD(P)-binding Rossmann-like Domain"/>
    <property type="match status" value="1"/>
</dbReference>
<feature type="domain" description="NAD-dependent epimerase/dehydratase" evidence="1">
    <location>
        <begin position="4"/>
        <end position="115"/>
    </location>
</feature>
<reference evidence="2" key="1">
    <citation type="submission" date="2018-05" db="EMBL/GenBank/DDBJ databases">
        <authorList>
            <person name="Lanie J.A."/>
            <person name="Ng W.-L."/>
            <person name="Kazmierczak K.M."/>
            <person name="Andrzejewski T.M."/>
            <person name="Davidsen T.M."/>
            <person name="Wayne K.J."/>
            <person name="Tettelin H."/>
            <person name="Glass J.I."/>
            <person name="Rusch D."/>
            <person name="Podicherti R."/>
            <person name="Tsui H.-C.T."/>
            <person name="Winkler M.E."/>
        </authorList>
    </citation>
    <scope>NUCLEOTIDE SEQUENCE</scope>
</reference>
<dbReference type="Pfam" id="PF01370">
    <property type="entry name" value="Epimerase"/>
    <property type="match status" value="1"/>
</dbReference>
<dbReference type="InterPro" id="IPR036291">
    <property type="entry name" value="NAD(P)-bd_dom_sf"/>
</dbReference>
<evidence type="ECO:0000259" key="1">
    <source>
        <dbReference type="Pfam" id="PF01370"/>
    </source>
</evidence>
<organism evidence="2">
    <name type="scientific">marine metagenome</name>
    <dbReference type="NCBI Taxonomy" id="408172"/>
    <lineage>
        <taxon>unclassified sequences</taxon>
        <taxon>metagenomes</taxon>
        <taxon>ecological metagenomes</taxon>
    </lineage>
</organism>
<accession>A0A381YLS3</accession>
<dbReference type="AlphaFoldDB" id="A0A381YLS3"/>
<evidence type="ECO:0000313" key="2">
    <source>
        <dbReference type="EMBL" id="SVA78026.1"/>
    </source>
</evidence>
<gene>
    <name evidence="2" type="ORF">METZ01_LOCUS130880</name>
</gene>
<dbReference type="SUPFAM" id="SSF51735">
    <property type="entry name" value="NAD(P)-binding Rossmann-fold domains"/>
    <property type="match status" value="1"/>
</dbReference>
<dbReference type="InterPro" id="IPR001509">
    <property type="entry name" value="Epimerase_deHydtase"/>
</dbReference>
<proteinExistence type="predicted"/>